<comment type="caution">
    <text evidence="4">The sequence shown here is derived from an EMBL/GenBank/DDBJ whole genome shotgun (WGS) entry which is preliminary data.</text>
</comment>
<dbReference type="PANTHER" id="PTHR43773">
    <property type="entry name" value="MAGNESIUM TRANSPORTER MGTE"/>
    <property type="match status" value="1"/>
</dbReference>
<dbReference type="InterPro" id="IPR046342">
    <property type="entry name" value="CBS_dom_sf"/>
</dbReference>
<organism evidence="4 5">
    <name type="scientific">Candidatus Magnetoglobus multicellularis str. Araruama</name>
    <dbReference type="NCBI Taxonomy" id="890399"/>
    <lineage>
        <taxon>Bacteria</taxon>
        <taxon>Pseudomonadati</taxon>
        <taxon>Thermodesulfobacteriota</taxon>
        <taxon>Desulfobacteria</taxon>
        <taxon>Desulfobacterales</taxon>
        <taxon>Desulfobacteraceae</taxon>
        <taxon>Candidatus Magnetoglobus</taxon>
    </lineage>
</organism>
<reference evidence="5" key="1">
    <citation type="submission" date="2012-11" db="EMBL/GenBank/DDBJ databases">
        <authorList>
            <person name="Lucero-Rivera Y.E."/>
            <person name="Tovar-Ramirez D."/>
        </authorList>
    </citation>
    <scope>NUCLEOTIDE SEQUENCE [LARGE SCALE GENOMIC DNA]</scope>
    <source>
        <strain evidence="5">Araruama</strain>
    </source>
</reference>
<dbReference type="InterPro" id="IPR006669">
    <property type="entry name" value="MgtE_transporter"/>
</dbReference>
<dbReference type="EMBL" id="ATBP01002605">
    <property type="protein sequence ID" value="ETR65667.1"/>
    <property type="molecule type" value="Genomic_DNA"/>
</dbReference>
<accession>A0A1V1NSV5</accession>
<dbReference type="AlphaFoldDB" id="A0A1V1NSV5"/>
<dbReference type="InterPro" id="IPR000644">
    <property type="entry name" value="CBS_dom"/>
</dbReference>
<dbReference type="Proteomes" id="UP000189670">
    <property type="component" value="Unassembled WGS sequence"/>
</dbReference>
<feature type="non-terminal residue" evidence="4">
    <location>
        <position position="233"/>
    </location>
</feature>
<dbReference type="Pfam" id="PF00571">
    <property type="entry name" value="CBS"/>
    <property type="match status" value="1"/>
</dbReference>
<evidence type="ECO:0000313" key="5">
    <source>
        <dbReference type="Proteomes" id="UP000189670"/>
    </source>
</evidence>
<dbReference type="PANTHER" id="PTHR43773:SF1">
    <property type="entry name" value="MAGNESIUM TRANSPORTER MGTE"/>
    <property type="match status" value="1"/>
</dbReference>
<keyword evidence="2" id="KW-0472">Membrane</keyword>
<proteinExistence type="predicted"/>
<sequence>MYPDDIADLISEFYQDHKDKAEALLELLPEKDSEDISELMRYPEDTAGGLMTTDFIAIAENLSIRMAIKRIKALNPPNSEISFFIYIINEKQELIAMTTLINLLTHSLNEKVRDIRKENLIQVPPEMDQEEVARIISKYDLYAVPVTDEAGKLLGIVTADDVIDVYEEEATEDIYKLAGTAEIDEEKLLHGKLRIAVISRLPWLLLTIIGGFLSARLISYYTARTNYSIALPL</sequence>
<gene>
    <name evidence="4" type="ORF">OMM_13894</name>
</gene>
<dbReference type="CDD" id="cd04606">
    <property type="entry name" value="CBS_pair_Mg_transporter"/>
    <property type="match status" value="1"/>
</dbReference>
<dbReference type="Gene3D" id="3.10.580.10">
    <property type="entry name" value="CBS-domain"/>
    <property type="match status" value="1"/>
</dbReference>
<dbReference type="PROSITE" id="PS51371">
    <property type="entry name" value="CBS"/>
    <property type="match status" value="1"/>
</dbReference>
<name>A0A1V1NSV5_9BACT</name>
<evidence type="ECO:0000256" key="1">
    <source>
        <dbReference type="PROSITE-ProRule" id="PRU00703"/>
    </source>
</evidence>
<keyword evidence="2" id="KW-0812">Transmembrane</keyword>
<keyword evidence="1" id="KW-0129">CBS domain</keyword>
<evidence type="ECO:0000313" key="4">
    <source>
        <dbReference type="EMBL" id="ETR65667.1"/>
    </source>
</evidence>
<dbReference type="SUPFAM" id="SSF54631">
    <property type="entry name" value="CBS-domain pair"/>
    <property type="match status" value="1"/>
</dbReference>
<dbReference type="SMART" id="SM00116">
    <property type="entry name" value="CBS"/>
    <property type="match status" value="1"/>
</dbReference>
<evidence type="ECO:0000259" key="3">
    <source>
        <dbReference type="PROSITE" id="PS51371"/>
    </source>
</evidence>
<protein>
    <submittedName>
        <fullName evidence="4">Magnesium transporter</fullName>
    </submittedName>
</protein>
<dbReference type="SUPFAM" id="SSF158791">
    <property type="entry name" value="MgtE N-terminal domain-like"/>
    <property type="match status" value="1"/>
</dbReference>
<dbReference type="GO" id="GO:0016020">
    <property type="term" value="C:membrane"/>
    <property type="evidence" value="ECO:0007669"/>
    <property type="project" value="InterPro"/>
</dbReference>
<feature type="transmembrane region" description="Helical" evidence="2">
    <location>
        <begin position="201"/>
        <end position="223"/>
    </location>
</feature>
<evidence type="ECO:0000256" key="2">
    <source>
        <dbReference type="SAM" id="Phobius"/>
    </source>
</evidence>
<keyword evidence="2" id="KW-1133">Transmembrane helix</keyword>
<feature type="domain" description="CBS" evidence="3">
    <location>
        <begin position="115"/>
        <end position="172"/>
    </location>
</feature>
<dbReference type="GO" id="GO:0015095">
    <property type="term" value="F:magnesium ion transmembrane transporter activity"/>
    <property type="evidence" value="ECO:0007669"/>
    <property type="project" value="InterPro"/>
</dbReference>